<comment type="caution">
    <text evidence="1">The sequence shown here is derived from an EMBL/GenBank/DDBJ whole genome shotgun (WGS) entry which is preliminary data.</text>
</comment>
<dbReference type="Proteomes" id="UP000265520">
    <property type="component" value="Unassembled WGS sequence"/>
</dbReference>
<dbReference type="AlphaFoldDB" id="A0A392W229"/>
<name>A0A392W229_9FABA</name>
<reference evidence="1 2" key="1">
    <citation type="journal article" date="2018" name="Front. Plant Sci.">
        <title>Red Clover (Trifolium pratense) and Zigzag Clover (T. medium) - A Picture of Genomic Similarities and Differences.</title>
        <authorList>
            <person name="Dluhosova J."/>
            <person name="Istvanek J."/>
            <person name="Nedelnik J."/>
            <person name="Repkova J."/>
        </authorList>
    </citation>
    <scope>NUCLEOTIDE SEQUENCE [LARGE SCALE GENOMIC DNA]</scope>
    <source>
        <strain evidence="2">cv. 10/8</strain>
        <tissue evidence="1">Leaf</tissue>
    </source>
</reference>
<organism evidence="1 2">
    <name type="scientific">Trifolium medium</name>
    <dbReference type="NCBI Taxonomy" id="97028"/>
    <lineage>
        <taxon>Eukaryota</taxon>
        <taxon>Viridiplantae</taxon>
        <taxon>Streptophyta</taxon>
        <taxon>Embryophyta</taxon>
        <taxon>Tracheophyta</taxon>
        <taxon>Spermatophyta</taxon>
        <taxon>Magnoliopsida</taxon>
        <taxon>eudicotyledons</taxon>
        <taxon>Gunneridae</taxon>
        <taxon>Pentapetalae</taxon>
        <taxon>rosids</taxon>
        <taxon>fabids</taxon>
        <taxon>Fabales</taxon>
        <taxon>Fabaceae</taxon>
        <taxon>Papilionoideae</taxon>
        <taxon>50 kb inversion clade</taxon>
        <taxon>NPAAA clade</taxon>
        <taxon>Hologalegina</taxon>
        <taxon>IRL clade</taxon>
        <taxon>Trifolieae</taxon>
        <taxon>Trifolium</taxon>
    </lineage>
</organism>
<keyword evidence="2" id="KW-1185">Reference proteome</keyword>
<accession>A0A392W229</accession>
<proteinExistence type="predicted"/>
<dbReference type="EMBL" id="LXQA011363608">
    <property type="protein sequence ID" value="MCI94688.1"/>
    <property type="molecule type" value="Genomic_DNA"/>
</dbReference>
<feature type="non-terminal residue" evidence="1">
    <location>
        <position position="1"/>
    </location>
</feature>
<evidence type="ECO:0000313" key="2">
    <source>
        <dbReference type="Proteomes" id="UP000265520"/>
    </source>
</evidence>
<protein>
    <submittedName>
        <fullName evidence="1">Uncharacterized protein</fullName>
    </submittedName>
</protein>
<sequence>PAYGFGRPMYLACSSSEVPSGMP</sequence>
<evidence type="ECO:0000313" key="1">
    <source>
        <dbReference type="EMBL" id="MCI94688.1"/>
    </source>
</evidence>